<dbReference type="AlphaFoldDB" id="A0AAD4CJA7"/>
<protein>
    <recommendedName>
        <fullName evidence="3">F-box domain-containing protein</fullName>
    </recommendedName>
</protein>
<comment type="caution">
    <text evidence="1">The sequence shown here is derived from an EMBL/GenBank/DDBJ whole genome shotgun (WGS) entry which is preliminary data.</text>
</comment>
<gene>
    <name evidence="1" type="ORF">FE257_011277</name>
</gene>
<reference evidence="1" key="2">
    <citation type="submission" date="2020-02" db="EMBL/GenBank/DDBJ databases">
        <authorList>
            <person name="Gilchrist C.L.M."/>
            <person name="Chooi Y.-H."/>
        </authorList>
    </citation>
    <scope>NUCLEOTIDE SEQUENCE</scope>
    <source>
        <strain evidence="1">MST-FP2251</strain>
    </source>
</reference>
<proteinExistence type="predicted"/>
<dbReference type="EMBL" id="VCAU01000074">
    <property type="protein sequence ID" value="KAF9886637.1"/>
    <property type="molecule type" value="Genomic_DNA"/>
</dbReference>
<organism evidence="1 2">
    <name type="scientific">Aspergillus nanangensis</name>
    <dbReference type="NCBI Taxonomy" id="2582783"/>
    <lineage>
        <taxon>Eukaryota</taxon>
        <taxon>Fungi</taxon>
        <taxon>Dikarya</taxon>
        <taxon>Ascomycota</taxon>
        <taxon>Pezizomycotina</taxon>
        <taxon>Eurotiomycetes</taxon>
        <taxon>Eurotiomycetidae</taxon>
        <taxon>Eurotiales</taxon>
        <taxon>Aspergillaceae</taxon>
        <taxon>Aspergillus</taxon>
        <taxon>Aspergillus subgen. Circumdati</taxon>
    </lineage>
</organism>
<accession>A0AAD4CJA7</accession>
<evidence type="ECO:0008006" key="3">
    <source>
        <dbReference type="Google" id="ProtNLM"/>
    </source>
</evidence>
<reference evidence="1" key="1">
    <citation type="journal article" date="2019" name="Beilstein J. Org. Chem.">
        <title>Nanangenines: drimane sesquiterpenoids as the dominant metabolite cohort of a novel Australian fungus, Aspergillus nanangensis.</title>
        <authorList>
            <person name="Lacey H.J."/>
            <person name="Gilchrist C.L.M."/>
            <person name="Crombie A."/>
            <person name="Kalaitzis J.A."/>
            <person name="Vuong D."/>
            <person name="Rutledge P.J."/>
            <person name="Turner P."/>
            <person name="Pitt J.I."/>
            <person name="Lacey E."/>
            <person name="Chooi Y.H."/>
            <person name="Piggott A.M."/>
        </authorList>
    </citation>
    <scope>NUCLEOTIDE SEQUENCE</scope>
    <source>
        <strain evidence="1">MST-FP2251</strain>
    </source>
</reference>
<sequence length="782" mass="89279">MEIVLHILSYLPFEALLAFGETSRTNYRSHVLCLKRLRLGVFEKRVHSMIACLQAGWATPDQLGTNVPNTPEISRDYIVSVIQPRVRPVNLDFLCKSPLGSPNARDSRRRLPAAQSTRARTQEQMIRIQNRIFARIVNRYGRSLVKLEFMAYDLDGDGARVLGTHCQQSLRHLALRFEHQHIRDGHMRPTQPEFLSWLGGLDREVEEPVKEEEEEEEEDVVPGQKLETLWLEHCHRLVTQRVEDYESLPDESCDAGLEWVRELKSLKSLSFDECLNLPSESAAQLWEQALNKLLPKRAMRKTAEREIFFSVDSHTTAQTFNTVNSEHTDGFYKYSQDLIDQETHRRQALDMDVSGSTEFSFESAMMTPSELPPLPYTVGAPKWELYSEAVKNLNRISEDDALEWMHSVLSVFSRVYAVAKMLLIVLMYYGIELEDTPDGVLAHLRSVEDIATSNSVIHLIEAIENLYYALYARLIMEMANVDLCSYYYLNLRSQSSKDGFVVPEPNHLLKIYLHFKGILEAPTVCQDLNVDLLSQYQAAYIYRVVDLVTNAGSFYDELLGYRGYVMKLLGDASTEFRRKWEPDVMYQMPPAELLAILSEKYLAFMPKAGIADPVPIAELPFVNQHTVDPEVWERRLILDHRQATLAKLEGRSVGDVRREEDYRRLSDYSKEGKCVCRLICCCANECTKDPERPCPCAARLLRIAVTKKRQGSGVRGFGVRCGTLAKAIFEGVAMIRRDVDSFEIAVELNRAMLLFAEELQKLRLEAARENGVSILTDVSGGI</sequence>
<name>A0AAD4CJA7_ASPNN</name>
<dbReference type="Proteomes" id="UP001194746">
    <property type="component" value="Unassembled WGS sequence"/>
</dbReference>
<evidence type="ECO:0000313" key="2">
    <source>
        <dbReference type="Proteomes" id="UP001194746"/>
    </source>
</evidence>
<evidence type="ECO:0000313" key="1">
    <source>
        <dbReference type="EMBL" id="KAF9886637.1"/>
    </source>
</evidence>
<keyword evidence="2" id="KW-1185">Reference proteome</keyword>